<feature type="domain" description="Adaptor protein ClpS core" evidence="2">
    <location>
        <begin position="28"/>
        <end position="99"/>
    </location>
</feature>
<name>A0A2S8GL72_9BACT</name>
<evidence type="ECO:0000259" key="2">
    <source>
        <dbReference type="Pfam" id="PF02617"/>
    </source>
</evidence>
<dbReference type="OrthoDB" id="286350at2"/>
<dbReference type="PANTHER" id="PTHR33473:SF17">
    <property type="entry name" value="ATP-DEPENDENT CLP PROTEASE ADAPTER PROTEIN CLPS1, CHLOROPLASTIC"/>
    <property type="match status" value="1"/>
</dbReference>
<proteinExistence type="predicted"/>
<evidence type="ECO:0000256" key="1">
    <source>
        <dbReference type="SAM" id="MobiDB-lite"/>
    </source>
</evidence>
<keyword evidence="3" id="KW-0645">Protease</keyword>
<dbReference type="RefSeq" id="WP_105336587.1">
    <property type="nucleotide sequence ID" value="NZ_PUHZ01000016.1"/>
</dbReference>
<reference evidence="3 4" key="1">
    <citation type="submission" date="2018-02" db="EMBL/GenBank/DDBJ databases">
        <title>Comparative genomes isolates from brazilian mangrove.</title>
        <authorList>
            <person name="Araujo J.E."/>
            <person name="Taketani R.G."/>
            <person name="Silva M.C.P."/>
            <person name="Loureco M.V."/>
            <person name="Andreote F.D."/>
        </authorList>
    </citation>
    <scope>NUCLEOTIDE SEQUENCE [LARGE SCALE GENOMIC DNA]</scope>
    <source>
        <strain evidence="3 4">Nap-Phe MGV</strain>
    </source>
</reference>
<evidence type="ECO:0000313" key="3">
    <source>
        <dbReference type="EMBL" id="PQO45186.1"/>
    </source>
</evidence>
<feature type="region of interest" description="Disordered" evidence="1">
    <location>
        <begin position="1"/>
        <end position="29"/>
    </location>
</feature>
<dbReference type="GO" id="GO:0006508">
    <property type="term" value="P:proteolysis"/>
    <property type="evidence" value="ECO:0007669"/>
    <property type="project" value="UniProtKB-KW"/>
</dbReference>
<comment type="caution">
    <text evidence="3">The sequence shown here is derived from an EMBL/GenBank/DDBJ whole genome shotgun (WGS) entry which is preliminary data.</text>
</comment>
<keyword evidence="3" id="KW-0378">Hydrolase</keyword>
<dbReference type="Gene3D" id="3.30.1390.10">
    <property type="match status" value="1"/>
</dbReference>
<accession>A0A2S8GL72</accession>
<dbReference type="InterPro" id="IPR022935">
    <property type="entry name" value="ClpS"/>
</dbReference>
<dbReference type="AlphaFoldDB" id="A0A2S8GL72"/>
<dbReference type="EMBL" id="PUHZ01000016">
    <property type="protein sequence ID" value="PQO45186.1"/>
    <property type="molecule type" value="Genomic_DNA"/>
</dbReference>
<gene>
    <name evidence="3" type="ORF">C5Y93_15525</name>
</gene>
<dbReference type="Pfam" id="PF02617">
    <property type="entry name" value="ClpS"/>
    <property type="match status" value="1"/>
</dbReference>
<dbReference type="GO" id="GO:0030163">
    <property type="term" value="P:protein catabolic process"/>
    <property type="evidence" value="ECO:0007669"/>
    <property type="project" value="InterPro"/>
</dbReference>
<dbReference type="InterPro" id="IPR014719">
    <property type="entry name" value="Ribosomal_bL12_C/ClpS-like"/>
</dbReference>
<dbReference type="GO" id="GO:0008233">
    <property type="term" value="F:peptidase activity"/>
    <property type="evidence" value="ECO:0007669"/>
    <property type="project" value="UniProtKB-KW"/>
</dbReference>
<dbReference type="InterPro" id="IPR003769">
    <property type="entry name" value="ClpS_core"/>
</dbReference>
<evidence type="ECO:0000313" key="4">
    <source>
        <dbReference type="Proteomes" id="UP000237819"/>
    </source>
</evidence>
<dbReference type="Proteomes" id="UP000237819">
    <property type="component" value="Unassembled WGS sequence"/>
</dbReference>
<dbReference type="PANTHER" id="PTHR33473">
    <property type="entry name" value="ATP-DEPENDENT CLP PROTEASE ADAPTER PROTEIN CLPS1, CHLOROPLASTIC"/>
    <property type="match status" value="1"/>
</dbReference>
<organism evidence="3 4">
    <name type="scientific">Blastopirellula marina</name>
    <dbReference type="NCBI Taxonomy" id="124"/>
    <lineage>
        <taxon>Bacteria</taxon>
        <taxon>Pseudomonadati</taxon>
        <taxon>Planctomycetota</taxon>
        <taxon>Planctomycetia</taxon>
        <taxon>Pirellulales</taxon>
        <taxon>Pirellulaceae</taxon>
        <taxon>Blastopirellula</taxon>
    </lineage>
</organism>
<dbReference type="SUPFAM" id="SSF54736">
    <property type="entry name" value="ClpS-like"/>
    <property type="match status" value="1"/>
</dbReference>
<protein>
    <submittedName>
        <fullName evidence="3">Clp protease ClpS</fullName>
    </submittedName>
</protein>
<sequence>MGNNEPGVAEPWEATTVKTKPKNDPKRKKQPRYNVVLWNDDDHTYDYVIIMMRDLFGLAPEAGFKIAETVDTAGRAICLTTTLEHAELKRDQIHAYGRDELMARSKGSMSATIEPVE</sequence>